<keyword evidence="7" id="KW-0175">Coiled coil</keyword>
<dbReference type="PROSITE" id="PS51195">
    <property type="entry name" value="Q_MOTIF"/>
    <property type="match status" value="1"/>
</dbReference>
<dbReference type="PANTHER" id="PTHR47959:SF24">
    <property type="entry name" value="ATP-DEPENDENT RNA HELICASE"/>
    <property type="match status" value="1"/>
</dbReference>
<gene>
    <name evidence="12" type="primary">DDX49</name>
    <name evidence="12" type="ORF">CEXT_544391</name>
</gene>
<feature type="coiled-coil region" evidence="7">
    <location>
        <begin position="374"/>
        <end position="401"/>
    </location>
</feature>
<dbReference type="SUPFAM" id="SSF52540">
    <property type="entry name" value="P-loop containing nucleoside triphosphate hydrolases"/>
    <property type="match status" value="2"/>
</dbReference>
<dbReference type="Gene3D" id="3.40.50.300">
    <property type="entry name" value="P-loop containing nucleotide triphosphate hydrolases"/>
    <property type="match status" value="2"/>
</dbReference>
<evidence type="ECO:0000313" key="12">
    <source>
        <dbReference type="EMBL" id="GIY68879.1"/>
    </source>
</evidence>
<evidence type="ECO:0000256" key="5">
    <source>
        <dbReference type="ARBA" id="ARBA00022840"/>
    </source>
</evidence>
<dbReference type="Proteomes" id="UP001054945">
    <property type="component" value="Unassembled WGS sequence"/>
</dbReference>
<comment type="caution">
    <text evidence="12">The sequence shown here is derived from an EMBL/GenBank/DDBJ whole genome shotgun (WGS) entry which is preliminary data.</text>
</comment>
<evidence type="ECO:0000256" key="4">
    <source>
        <dbReference type="ARBA" id="ARBA00022806"/>
    </source>
</evidence>
<evidence type="ECO:0000313" key="13">
    <source>
        <dbReference type="Proteomes" id="UP001054945"/>
    </source>
</evidence>
<dbReference type="InterPro" id="IPR050079">
    <property type="entry name" value="DEAD_box_RNA_helicase"/>
</dbReference>
<feature type="domain" description="Helicase ATP-binding" evidence="9">
    <location>
        <begin position="39"/>
        <end position="210"/>
    </location>
</feature>
<dbReference type="EMBL" id="BPLR01014460">
    <property type="protein sequence ID" value="GIY68879.1"/>
    <property type="molecule type" value="Genomic_DNA"/>
</dbReference>
<feature type="compositionally biased region" description="Polar residues" evidence="8">
    <location>
        <begin position="434"/>
        <end position="443"/>
    </location>
</feature>
<dbReference type="InterPro" id="IPR027417">
    <property type="entry name" value="P-loop_NTPase"/>
</dbReference>
<organism evidence="12 13">
    <name type="scientific">Caerostris extrusa</name>
    <name type="common">Bark spider</name>
    <name type="synonym">Caerostris bankana</name>
    <dbReference type="NCBI Taxonomy" id="172846"/>
    <lineage>
        <taxon>Eukaryota</taxon>
        <taxon>Metazoa</taxon>
        <taxon>Ecdysozoa</taxon>
        <taxon>Arthropoda</taxon>
        <taxon>Chelicerata</taxon>
        <taxon>Arachnida</taxon>
        <taxon>Araneae</taxon>
        <taxon>Araneomorphae</taxon>
        <taxon>Entelegynae</taxon>
        <taxon>Araneoidea</taxon>
        <taxon>Araneidae</taxon>
        <taxon>Caerostris</taxon>
    </lineage>
</organism>
<evidence type="ECO:0000256" key="1">
    <source>
        <dbReference type="ARBA" id="ARBA00012552"/>
    </source>
</evidence>
<keyword evidence="2" id="KW-0547">Nucleotide-binding</keyword>
<dbReference type="SMART" id="SM00490">
    <property type="entry name" value="HELICc"/>
    <property type="match status" value="1"/>
</dbReference>
<evidence type="ECO:0000256" key="6">
    <source>
        <dbReference type="PROSITE-ProRule" id="PRU00552"/>
    </source>
</evidence>
<keyword evidence="5" id="KW-0067">ATP-binding</keyword>
<evidence type="ECO:0000256" key="3">
    <source>
        <dbReference type="ARBA" id="ARBA00022801"/>
    </source>
</evidence>
<reference evidence="12 13" key="1">
    <citation type="submission" date="2021-06" db="EMBL/GenBank/DDBJ databases">
        <title>Caerostris extrusa draft genome.</title>
        <authorList>
            <person name="Kono N."/>
            <person name="Arakawa K."/>
        </authorList>
    </citation>
    <scope>NUCLEOTIDE SEQUENCE [LARGE SCALE GENOMIC DNA]</scope>
</reference>
<dbReference type="PANTHER" id="PTHR47959">
    <property type="entry name" value="ATP-DEPENDENT RNA HELICASE RHLE-RELATED"/>
    <property type="match status" value="1"/>
</dbReference>
<evidence type="ECO:0000256" key="7">
    <source>
        <dbReference type="SAM" id="Coils"/>
    </source>
</evidence>
<dbReference type="SMART" id="SM00487">
    <property type="entry name" value="DEXDc"/>
    <property type="match status" value="1"/>
</dbReference>
<dbReference type="CDD" id="cd18787">
    <property type="entry name" value="SF2_C_DEAD"/>
    <property type="match status" value="1"/>
</dbReference>
<dbReference type="InterPro" id="IPR014001">
    <property type="entry name" value="Helicase_ATP-bd"/>
</dbReference>
<dbReference type="GO" id="GO:0003676">
    <property type="term" value="F:nucleic acid binding"/>
    <property type="evidence" value="ECO:0007669"/>
    <property type="project" value="InterPro"/>
</dbReference>
<dbReference type="Pfam" id="PF00271">
    <property type="entry name" value="Helicase_C"/>
    <property type="match status" value="1"/>
</dbReference>
<keyword evidence="3" id="KW-0378">Hydrolase</keyword>
<dbReference type="InterPro" id="IPR001650">
    <property type="entry name" value="Helicase_C-like"/>
</dbReference>
<evidence type="ECO:0000259" key="10">
    <source>
        <dbReference type="PROSITE" id="PS51194"/>
    </source>
</evidence>
<keyword evidence="4 12" id="KW-0347">Helicase</keyword>
<dbReference type="PROSITE" id="PS51192">
    <property type="entry name" value="HELICASE_ATP_BIND_1"/>
    <property type="match status" value="1"/>
</dbReference>
<dbReference type="EC" id="3.6.4.13" evidence="1"/>
<dbReference type="GO" id="GO:0016787">
    <property type="term" value="F:hydrolase activity"/>
    <property type="evidence" value="ECO:0007669"/>
    <property type="project" value="UniProtKB-KW"/>
</dbReference>
<evidence type="ECO:0000256" key="2">
    <source>
        <dbReference type="ARBA" id="ARBA00022741"/>
    </source>
</evidence>
<sequence>MSTITRDEGFKDLKLEPWLVEQCTAMGITKPTPVQRHCIPQILQGKNCLAISQTGTGKTLAFALPMLHCLSMDLLSLFGLILTPTRELAIQIYEQIKIIGKPIDAEICLIIGGKDQVHQGGQISQKPHIFVATPGRLADVMQSGYDSYFKRIKFLVLDEADSLLSGSFTDQLEVIVNTIPKKRQTLFFSATMTEMLENGAKNTKNPTFVWKAENQSTVSELKQQYVLVRQFCDYLHENCDCCQVVSQALKKLGFENVALNSHMKQRERATALTIFRSNRTKILVATDMASRGLDIPMVDLVINYSVPPDPNNYVHRVGRTARAGRGGLALTLMTPSEINRLMRIEEKIKLKLTEYEVQKEVLKIALQVDVAFREAAVNLEYDEYEEKKKIYQRKRSILTGEDISPSAKKLKKKKRHENSIKIKPEVALKDTESTETNQSDIQS</sequence>
<dbReference type="PROSITE" id="PS51194">
    <property type="entry name" value="HELICASE_CTER"/>
    <property type="match status" value="1"/>
</dbReference>
<dbReference type="Pfam" id="PF00270">
    <property type="entry name" value="DEAD"/>
    <property type="match status" value="1"/>
</dbReference>
<dbReference type="InterPro" id="IPR011545">
    <property type="entry name" value="DEAD/DEAH_box_helicase_dom"/>
</dbReference>
<feature type="compositionally biased region" description="Basic and acidic residues" evidence="8">
    <location>
        <begin position="417"/>
        <end position="432"/>
    </location>
</feature>
<accession>A0AAV4VG83</accession>
<feature type="short sequence motif" description="Q motif" evidence="6">
    <location>
        <begin position="8"/>
        <end position="36"/>
    </location>
</feature>
<protein>
    <recommendedName>
        <fullName evidence="1">RNA helicase</fullName>
        <ecNumber evidence="1">3.6.4.13</ecNumber>
    </recommendedName>
</protein>
<evidence type="ECO:0000256" key="8">
    <source>
        <dbReference type="SAM" id="MobiDB-lite"/>
    </source>
</evidence>
<dbReference type="GO" id="GO:0003724">
    <property type="term" value="F:RNA helicase activity"/>
    <property type="evidence" value="ECO:0007669"/>
    <property type="project" value="UniProtKB-EC"/>
</dbReference>
<evidence type="ECO:0000259" key="11">
    <source>
        <dbReference type="PROSITE" id="PS51195"/>
    </source>
</evidence>
<keyword evidence="13" id="KW-1185">Reference proteome</keyword>
<feature type="domain" description="Helicase C-terminal" evidence="10">
    <location>
        <begin position="213"/>
        <end position="363"/>
    </location>
</feature>
<feature type="region of interest" description="Disordered" evidence="8">
    <location>
        <begin position="402"/>
        <end position="443"/>
    </location>
</feature>
<dbReference type="GO" id="GO:0005524">
    <property type="term" value="F:ATP binding"/>
    <property type="evidence" value="ECO:0007669"/>
    <property type="project" value="UniProtKB-KW"/>
</dbReference>
<name>A0AAV4VG83_CAEEX</name>
<dbReference type="GO" id="GO:0005829">
    <property type="term" value="C:cytosol"/>
    <property type="evidence" value="ECO:0007669"/>
    <property type="project" value="TreeGrafter"/>
</dbReference>
<evidence type="ECO:0000259" key="9">
    <source>
        <dbReference type="PROSITE" id="PS51192"/>
    </source>
</evidence>
<dbReference type="AlphaFoldDB" id="A0AAV4VG83"/>
<feature type="domain" description="DEAD-box RNA helicase Q" evidence="11">
    <location>
        <begin position="8"/>
        <end position="36"/>
    </location>
</feature>
<proteinExistence type="predicted"/>
<dbReference type="InterPro" id="IPR014014">
    <property type="entry name" value="RNA_helicase_DEAD_Q_motif"/>
</dbReference>